<gene>
    <name evidence="2" type="ORF">NB037_06145</name>
</gene>
<dbReference type="GO" id="GO:0046394">
    <property type="term" value="P:carboxylic acid biosynthetic process"/>
    <property type="evidence" value="ECO:0007669"/>
    <property type="project" value="UniProtKB-ARBA"/>
</dbReference>
<organism evidence="2 3">
    <name type="scientific">Rathayibacter rubneri</name>
    <dbReference type="NCBI Taxonomy" id="2950106"/>
    <lineage>
        <taxon>Bacteria</taxon>
        <taxon>Bacillati</taxon>
        <taxon>Actinomycetota</taxon>
        <taxon>Actinomycetes</taxon>
        <taxon>Micrococcales</taxon>
        <taxon>Microbacteriaceae</taxon>
        <taxon>Rathayibacter</taxon>
    </lineage>
</organism>
<dbReference type="InterPro" id="IPR036038">
    <property type="entry name" value="Aminotransferase-like"/>
</dbReference>
<dbReference type="GO" id="GO:0008483">
    <property type="term" value="F:transaminase activity"/>
    <property type="evidence" value="ECO:0007669"/>
    <property type="project" value="UniProtKB-KW"/>
</dbReference>
<accession>A0A9X2IT01</accession>
<evidence type="ECO:0000313" key="3">
    <source>
        <dbReference type="Proteomes" id="UP001155240"/>
    </source>
</evidence>
<evidence type="ECO:0000256" key="1">
    <source>
        <dbReference type="ARBA" id="ARBA00009320"/>
    </source>
</evidence>
<comment type="similarity">
    <text evidence="1">Belongs to the class-IV pyridoxal-phosphate-dependent aminotransferase family.</text>
</comment>
<dbReference type="RefSeq" id="WP_251944413.1">
    <property type="nucleotide sequence ID" value="NZ_JAMRYM010000016.1"/>
</dbReference>
<reference evidence="2" key="1">
    <citation type="submission" date="2022-06" db="EMBL/GenBank/DDBJ databases">
        <title>Whole genome shotgun sequencing (WGS) of Rathayibacter sp. ZW T2_19, isolated from stored onions (Allium cepa).</title>
        <authorList>
            <person name="Stoll D.A."/>
            <person name="Huch M."/>
        </authorList>
    </citation>
    <scope>NUCLEOTIDE SEQUENCE</scope>
    <source>
        <strain evidence="2">ZW T2_19</strain>
    </source>
</reference>
<name>A0A9X2IT01_9MICO</name>
<dbReference type="InterPro" id="IPR050571">
    <property type="entry name" value="Class-IV_PLP-Dep_Aminotrnsfr"/>
</dbReference>
<dbReference type="Gene3D" id="3.30.470.10">
    <property type="match status" value="1"/>
</dbReference>
<dbReference type="InterPro" id="IPR001544">
    <property type="entry name" value="Aminotrans_IV"/>
</dbReference>
<dbReference type="InterPro" id="IPR043132">
    <property type="entry name" value="BCAT-like_C"/>
</dbReference>
<dbReference type="InterPro" id="IPR043131">
    <property type="entry name" value="BCAT-like_N"/>
</dbReference>
<evidence type="ECO:0000313" key="2">
    <source>
        <dbReference type="EMBL" id="MCM6761998.1"/>
    </source>
</evidence>
<proteinExistence type="inferred from homology"/>
<dbReference type="AlphaFoldDB" id="A0A9X2IT01"/>
<sequence length="281" mass="29000">MSSPVLVEIDASGTPVLRDPAAGLVAVDEPGYLRGDGVFETLAVIRGRAHGLAEHLARLEASAAAVELALPARAAWEAAVALAVAEHDDVDDLSVRMVASHAEPAARCTVRAEPTADASAMRRDGAAVVVLDRGYARGAQEAAPWLLGGVKSTSGAVTRAALREARRRGADDVVWRTSDGQLLEGATSSLVLLSGGALLTPSAAGNGILDGTTVARVLELAARRGLATGRRELAVEALSGADAAWLVSSTRRAVPVRSVDGAPLRLDRELTDAFERGLLEG</sequence>
<protein>
    <submittedName>
        <fullName evidence="2">Aminotransferase class IV</fullName>
    </submittedName>
</protein>
<comment type="caution">
    <text evidence="2">The sequence shown here is derived from an EMBL/GenBank/DDBJ whole genome shotgun (WGS) entry which is preliminary data.</text>
</comment>
<dbReference type="EMBL" id="JAMRYM010000016">
    <property type="protein sequence ID" value="MCM6761998.1"/>
    <property type="molecule type" value="Genomic_DNA"/>
</dbReference>
<dbReference type="SUPFAM" id="SSF56752">
    <property type="entry name" value="D-aminoacid aminotransferase-like PLP-dependent enzymes"/>
    <property type="match status" value="1"/>
</dbReference>
<dbReference type="GO" id="GO:0005829">
    <property type="term" value="C:cytosol"/>
    <property type="evidence" value="ECO:0007669"/>
    <property type="project" value="TreeGrafter"/>
</dbReference>
<dbReference type="Pfam" id="PF01063">
    <property type="entry name" value="Aminotran_4"/>
    <property type="match status" value="1"/>
</dbReference>
<keyword evidence="3" id="KW-1185">Reference proteome</keyword>
<dbReference type="PANTHER" id="PTHR42743:SF11">
    <property type="entry name" value="AMINODEOXYCHORISMATE LYASE"/>
    <property type="match status" value="1"/>
</dbReference>
<dbReference type="PANTHER" id="PTHR42743">
    <property type="entry name" value="AMINO-ACID AMINOTRANSFERASE"/>
    <property type="match status" value="1"/>
</dbReference>
<keyword evidence="2" id="KW-0032">Aminotransferase</keyword>
<dbReference type="Proteomes" id="UP001155240">
    <property type="component" value="Unassembled WGS sequence"/>
</dbReference>
<keyword evidence="2" id="KW-0808">Transferase</keyword>
<dbReference type="Gene3D" id="3.20.10.10">
    <property type="entry name" value="D-amino Acid Aminotransferase, subunit A, domain 2"/>
    <property type="match status" value="1"/>
</dbReference>